<dbReference type="RefSeq" id="WP_264224718.1">
    <property type="nucleotide sequence ID" value="NZ_CP107716.1"/>
</dbReference>
<dbReference type="Proteomes" id="UP001163882">
    <property type="component" value="Chromosome"/>
</dbReference>
<sequence>MTMTDLPKLSRPATRALGNAGIKSVEDLARLSRTEFLALHGVGPASLPPIEAAMKAAGVDFAQK</sequence>
<accession>A0ABY6IPA6</accession>
<dbReference type="EMBL" id="CP107716">
    <property type="protein sequence ID" value="UYQ71055.1"/>
    <property type="molecule type" value="Genomic_DNA"/>
</dbReference>
<evidence type="ECO:0000313" key="2">
    <source>
        <dbReference type="Proteomes" id="UP001163882"/>
    </source>
</evidence>
<dbReference type="SUPFAM" id="SSF47789">
    <property type="entry name" value="C-terminal domain of RNA polymerase alpha subunit"/>
    <property type="match status" value="1"/>
</dbReference>
<dbReference type="Gene3D" id="1.10.150.20">
    <property type="entry name" value="5' to 3' exonuclease, C-terminal subdomain"/>
    <property type="match status" value="1"/>
</dbReference>
<organism evidence="1 2">
    <name type="scientific">Pelagibacterium flavum</name>
    <dbReference type="NCBI Taxonomy" id="2984530"/>
    <lineage>
        <taxon>Bacteria</taxon>
        <taxon>Pseudomonadati</taxon>
        <taxon>Pseudomonadota</taxon>
        <taxon>Alphaproteobacteria</taxon>
        <taxon>Hyphomicrobiales</taxon>
        <taxon>Devosiaceae</taxon>
        <taxon>Pelagibacterium</taxon>
    </lineage>
</organism>
<evidence type="ECO:0000313" key="1">
    <source>
        <dbReference type="EMBL" id="UYQ71055.1"/>
    </source>
</evidence>
<name>A0ABY6IPA6_9HYPH</name>
<protein>
    <submittedName>
        <fullName evidence="1">Helix-hairpin-helix domain-containing protein</fullName>
    </submittedName>
</protein>
<proteinExistence type="predicted"/>
<reference evidence="1" key="1">
    <citation type="submission" date="2022-10" db="EMBL/GenBank/DDBJ databases">
        <title>YIM 151497 complete genome.</title>
        <authorList>
            <person name="Chen X."/>
        </authorList>
    </citation>
    <scope>NUCLEOTIDE SEQUENCE</scope>
    <source>
        <strain evidence="1">YIM 151497</strain>
    </source>
</reference>
<keyword evidence="2" id="KW-1185">Reference proteome</keyword>
<gene>
    <name evidence="1" type="ORF">OF122_13415</name>
</gene>